<dbReference type="Pfam" id="PF25376">
    <property type="entry name" value="Pre-PUA_NSUN2"/>
    <property type="match status" value="1"/>
</dbReference>
<evidence type="ECO:0000256" key="5">
    <source>
        <dbReference type="ARBA" id="ARBA00022603"/>
    </source>
</evidence>
<evidence type="ECO:0000256" key="3">
    <source>
        <dbReference type="ARBA" id="ARBA00012629"/>
    </source>
</evidence>
<dbReference type="OMA" id="QLFTEYV"/>
<organism evidence="16 17">
    <name type="scientific">Helobdella robusta</name>
    <name type="common">Californian leech</name>
    <dbReference type="NCBI Taxonomy" id="6412"/>
    <lineage>
        <taxon>Eukaryota</taxon>
        <taxon>Metazoa</taxon>
        <taxon>Spiralia</taxon>
        <taxon>Lophotrochozoa</taxon>
        <taxon>Annelida</taxon>
        <taxon>Clitellata</taxon>
        <taxon>Hirudinea</taxon>
        <taxon>Rhynchobdellida</taxon>
        <taxon>Glossiphoniidae</taxon>
        <taxon>Helobdella</taxon>
    </lineage>
</organism>
<reference evidence="17" key="1">
    <citation type="submission" date="2012-12" db="EMBL/GenBank/DDBJ databases">
        <authorList>
            <person name="Hellsten U."/>
            <person name="Grimwood J."/>
            <person name="Chapman J.A."/>
            <person name="Shapiro H."/>
            <person name="Aerts A."/>
            <person name="Otillar R.P."/>
            <person name="Terry A.Y."/>
            <person name="Boore J.L."/>
            <person name="Simakov O."/>
            <person name="Marletaz F."/>
            <person name="Cho S.-J."/>
            <person name="Edsinger-Gonzales E."/>
            <person name="Havlak P."/>
            <person name="Kuo D.-H."/>
            <person name="Larsson T."/>
            <person name="Lv J."/>
            <person name="Arendt D."/>
            <person name="Savage R."/>
            <person name="Osoegawa K."/>
            <person name="de Jong P."/>
            <person name="Lindberg D.R."/>
            <person name="Seaver E.C."/>
            <person name="Weisblat D.A."/>
            <person name="Putnam N.H."/>
            <person name="Grigoriev I.V."/>
            <person name="Rokhsar D.S."/>
        </authorList>
    </citation>
    <scope>NUCLEOTIDE SEQUENCE</scope>
</reference>
<evidence type="ECO:0000256" key="7">
    <source>
        <dbReference type="ARBA" id="ARBA00022691"/>
    </source>
</evidence>
<dbReference type="GO" id="GO:0000049">
    <property type="term" value="F:tRNA binding"/>
    <property type="evidence" value="ECO:0000318"/>
    <property type="project" value="GO_Central"/>
</dbReference>
<keyword evidence="4" id="KW-0820">tRNA-binding</keyword>
<keyword evidence="7 11" id="KW-0949">S-adenosyl-L-methionine</keyword>
<dbReference type="PROSITE" id="PS51686">
    <property type="entry name" value="SAM_MT_RSMB_NOP"/>
    <property type="match status" value="1"/>
</dbReference>
<feature type="binding site" evidence="11">
    <location>
        <position position="180"/>
    </location>
    <ligand>
        <name>S-adenosyl-L-methionine</name>
        <dbReference type="ChEBI" id="CHEBI:59789"/>
    </ligand>
</feature>
<dbReference type="InterPro" id="IPR057285">
    <property type="entry name" value="Pre-PUA_NSUN2"/>
</dbReference>
<evidence type="ECO:0000256" key="2">
    <source>
        <dbReference type="ARBA" id="ARBA00007494"/>
    </source>
</evidence>
<keyword evidence="13" id="KW-1133">Transmembrane helix</keyword>
<dbReference type="Pfam" id="PF25378">
    <property type="entry name" value="PUA_NSUN2"/>
    <property type="match status" value="1"/>
</dbReference>
<evidence type="ECO:0000256" key="13">
    <source>
        <dbReference type="SAM" id="Phobius"/>
    </source>
</evidence>
<dbReference type="GO" id="GO:0005737">
    <property type="term" value="C:cytoplasm"/>
    <property type="evidence" value="ECO:0000318"/>
    <property type="project" value="GO_Central"/>
</dbReference>
<dbReference type="EnsemblMetazoa" id="HelroT68497">
    <property type="protein sequence ID" value="HelroP68497"/>
    <property type="gene ID" value="HelroG68497"/>
</dbReference>
<comment type="subcellular location">
    <subcellularLocation>
        <location evidence="1">Nucleus</location>
    </subcellularLocation>
</comment>
<dbReference type="eggNOG" id="KOG2198">
    <property type="taxonomic scope" value="Eukaryota"/>
</dbReference>
<evidence type="ECO:0000313" key="15">
    <source>
        <dbReference type="EMBL" id="ESN96523.1"/>
    </source>
</evidence>
<dbReference type="Proteomes" id="UP000015101">
    <property type="component" value="Unassembled WGS sequence"/>
</dbReference>
<sequence length="673" mass="76692">GYILQAKESKLFESYYKGQCIVPEEEWNDFMEALLRPLPCTFRVTGFKSHAKDMLSIVKKDYLNNLLHPYHITTTIIIIRYPDELAWQLDLARKDIRQDGRLKRLHQFLIQETESGYISRQEAVSMIPPLVLQVTPHSKVLDMCAAPGSKTAQLIEFLHSDEDDDGSNKHESSGFVIANDCDNKRCYLMVHQINRLLSANFAVTNMDATNMPNFFHPTTDEVVKFDRILCDVPCSGDGTLRKNVDAWHRWNPGSAHGLHNLQRRILRRGMEMLSEGGLIVYSTCSLNPVENEAVVAHILRTMKGAVELVDIKERLPGLLSEPGRSCWKVMTKTEEWYSSYAEVPQRLHTQLVPTLFPPSEEEVVQFSLHKCMRILPHKQDTGGFFVALLRKNASSLSSSTSSSSSLTSLGVADNDDEKSRNDNDGNNEDEKDDDGGDNEASKKQKHFGYKEDPFIFLKQNDPMWKPIIEFYGISDDFPFDQLMVRCDTGKKRNIYFVSSVIKQLVQKNEDKFKFINFGVKILSRSVSKDVECEFRLVQDGLHLLYPYITKRVVKVTRADVVTLLSSENPYINRFSKLAHDQMQSLDQGGCVFLYEPSPDTDGPNCRLILCGWKGKVSCRSFLPKADRGHYLRLCGAELTHHGLYVCLYDFVLFVCLCFVCLVCGYVSLFVCFV</sequence>
<reference evidence="15 17" key="2">
    <citation type="journal article" date="2013" name="Nature">
        <title>Insights into bilaterian evolution from three spiralian genomes.</title>
        <authorList>
            <person name="Simakov O."/>
            <person name="Marletaz F."/>
            <person name="Cho S.J."/>
            <person name="Edsinger-Gonzales E."/>
            <person name="Havlak P."/>
            <person name="Hellsten U."/>
            <person name="Kuo D.H."/>
            <person name="Larsson T."/>
            <person name="Lv J."/>
            <person name="Arendt D."/>
            <person name="Savage R."/>
            <person name="Osoegawa K."/>
            <person name="de Jong P."/>
            <person name="Grimwood J."/>
            <person name="Chapman J.A."/>
            <person name="Shapiro H."/>
            <person name="Aerts A."/>
            <person name="Otillar R.P."/>
            <person name="Terry A.Y."/>
            <person name="Boore J.L."/>
            <person name="Grigoriev I.V."/>
            <person name="Lindberg D.R."/>
            <person name="Seaver E.C."/>
            <person name="Weisblat D.A."/>
            <person name="Putnam N.H."/>
            <person name="Rokhsar D.S."/>
        </authorList>
    </citation>
    <scope>NUCLEOTIDE SEQUENCE</scope>
</reference>
<dbReference type="AlphaFoldDB" id="T1FZF8"/>
<feature type="active site" description="Nucleophile" evidence="11">
    <location>
        <position position="284"/>
    </location>
</feature>
<evidence type="ECO:0000313" key="17">
    <source>
        <dbReference type="Proteomes" id="UP000015101"/>
    </source>
</evidence>
<dbReference type="InterPro" id="IPR057286">
    <property type="entry name" value="PUA_NSUN2"/>
</dbReference>
<dbReference type="GeneID" id="20214206"/>
<dbReference type="EMBL" id="AMQM01001405">
    <property type="status" value="NOT_ANNOTATED_CDS"/>
    <property type="molecule type" value="Genomic_DNA"/>
</dbReference>
<dbReference type="PROSITE" id="PS01153">
    <property type="entry name" value="NOL1_NOP2_SUN"/>
    <property type="match status" value="1"/>
</dbReference>
<evidence type="ECO:0000256" key="8">
    <source>
        <dbReference type="ARBA" id="ARBA00022694"/>
    </source>
</evidence>
<keyword evidence="6 11" id="KW-0808">Transferase</keyword>
<accession>T1FZF8</accession>
<keyword evidence="5 11" id="KW-0489">Methyltransferase</keyword>
<dbReference type="OrthoDB" id="6093671at2759"/>
<evidence type="ECO:0000259" key="14">
    <source>
        <dbReference type="PROSITE" id="PS51686"/>
    </source>
</evidence>
<feature type="transmembrane region" description="Helical" evidence="13">
    <location>
        <begin position="650"/>
        <end position="672"/>
    </location>
</feature>
<dbReference type="HOGENOM" id="CLU_005316_4_3_1"/>
<dbReference type="KEGG" id="hro:HELRODRAFT_68497"/>
<keyword evidence="10" id="KW-0539">Nucleus</keyword>
<keyword evidence="13" id="KW-0812">Transmembrane</keyword>
<evidence type="ECO:0000256" key="6">
    <source>
        <dbReference type="ARBA" id="ARBA00022679"/>
    </source>
</evidence>
<dbReference type="Pfam" id="PF01189">
    <property type="entry name" value="Methyltr_RsmB-F"/>
    <property type="match status" value="1"/>
</dbReference>
<feature type="domain" description="SAM-dependent MTase RsmB/NOP-type" evidence="14">
    <location>
        <begin position="30"/>
        <end position="392"/>
    </location>
</feature>
<keyword evidence="9 11" id="KW-0694">RNA-binding</keyword>
<dbReference type="GO" id="GO:0030488">
    <property type="term" value="P:tRNA methylation"/>
    <property type="evidence" value="ECO:0000318"/>
    <property type="project" value="GO_Central"/>
</dbReference>
<dbReference type="InterPro" id="IPR023267">
    <property type="entry name" value="RCMT"/>
</dbReference>
<dbReference type="FunCoup" id="T1FZF8">
    <property type="interactions" value="2134"/>
</dbReference>
<keyword evidence="17" id="KW-1185">Reference proteome</keyword>
<dbReference type="Gene3D" id="3.40.50.150">
    <property type="entry name" value="Vaccinia Virus protein VP39"/>
    <property type="match status" value="1"/>
</dbReference>
<keyword evidence="8" id="KW-0819">tRNA processing</keyword>
<dbReference type="GO" id="GO:0016428">
    <property type="term" value="F:tRNA (cytidine-5-)-methyltransferase activity"/>
    <property type="evidence" value="ECO:0000318"/>
    <property type="project" value="GO_Central"/>
</dbReference>
<dbReference type="SUPFAM" id="SSF53335">
    <property type="entry name" value="S-adenosyl-L-methionine-dependent methyltransferases"/>
    <property type="match status" value="1"/>
</dbReference>
<evidence type="ECO:0000256" key="11">
    <source>
        <dbReference type="PROSITE-ProRule" id="PRU01023"/>
    </source>
</evidence>
<dbReference type="GO" id="GO:0005634">
    <property type="term" value="C:nucleus"/>
    <property type="evidence" value="ECO:0000318"/>
    <property type="project" value="GO_Central"/>
</dbReference>
<evidence type="ECO:0000256" key="10">
    <source>
        <dbReference type="ARBA" id="ARBA00023242"/>
    </source>
</evidence>
<comment type="similarity">
    <text evidence="2 11">Belongs to the class I-like SAM-binding methyltransferase superfamily. RsmB/NOP family.</text>
</comment>
<dbReference type="CTD" id="20214206"/>
<evidence type="ECO:0000256" key="9">
    <source>
        <dbReference type="ARBA" id="ARBA00022884"/>
    </source>
</evidence>
<evidence type="ECO:0000256" key="12">
    <source>
        <dbReference type="SAM" id="MobiDB-lite"/>
    </source>
</evidence>
<dbReference type="STRING" id="6412.T1FZF8"/>
<feature type="compositionally biased region" description="Acidic residues" evidence="12">
    <location>
        <begin position="425"/>
        <end position="437"/>
    </location>
</feature>
<dbReference type="InterPro" id="IPR023270">
    <property type="entry name" value="RCMT_NCL1"/>
</dbReference>
<dbReference type="PRINTS" id="PR02008">
    <property type="entry name" value="RCMTFAMILY"/>
</dbReference>
<dbReference type="InParanoid" id="T1FZF8"/>
<dbReference type="EC" id="2.1.1.203" evidence="3"/>
<dbReference type="InterPro" id="IPR049560">
    <property type="entry name" value="MeTrfase_RsmB-F_NOP2_cat"/>
</dbReference>
<keyword evidence="13" id="KW-0472">Membrane</keyword>
<feature type="binding site" evidence="11">
    <location>
        <position position="207"/>
    </location>
    <ligand>
        <name>S-adenosyl-L-methionine</name>
        <dbReference type="ChEBI" id="CHEBI:59789"/>
    </ligand>
</feature>
<feature type="compositionally biased region" description="Low complexity" evidence="12">
    <location>
        <begin position="396"/>
        <end position="409"/>
    </location>
</feature>
<gene>
    <name evidence="16" type="primary">20214206</name>
    <name evidence="15" type="ORF">HELRODRAFT_68497</name>
</gene>
<evidence type="ECO:0000313" key="16">
    <source>
        <dbReference type="EnsemblMetazoa" id="HelroP68497"/>
    </source>
</evidence>
<dbReference type="PANTHER" id="PTHR22808">
    <property type="entry name" value="NCL1 YEAST -RELATED NOL1/NOP2/FMU SUN DOMAIN-CONTAINING"/>
    <property type="match status" value="1"/>
</dbReference>
<dbReference type="PRINTS" id="PR02011">
    <property type="entry name" value="RCMTNCL1"/>
</dbReference>
<feature type="binding site" evidence="11">
    <location>
        <begin position="144"/>
        <end position="150"/>
    </location>
    <ligand>
        <name>S-adenosyl-L-methionine</name>
        <dbReference type="ChEBI" id="CHEBI:59789"/>
    </ligand>
</feature>
<feature type="region of interest" description="Disordered" evidence="12">
    <location>
        <begin position="396"/>
        <end position="445"/>
    </location>
</feature>
<dbReference type="InterPro" id="IPR018314">
    <property type="entry name" value="RsmB/NOL1/NOP2-like_CS"/>
</dbReference>
<feature type="binding site" evidence="11">
    <location>
        <position position="231"/>
    </location>
    <ligand>
        <name>S-adenosyl-L-methionine</name>
        <dbReference type="ChEBI" id="CHEBI:59789"/>
    </ligand>
</feature>
<name>T1FZF8_HELRO</name>
<dbReference type="RefSeq" id="XP_009025241.1">
    <property type="nucleotide sequence ID" value="XM_009026993.1"/>
</dbReference>
<dbReference type="InterPro" id="IPR029063">
    <property type="entry name" value="SAM-dependent_MTases_sf"/>
</dbReference>
<dbReference type="EMBL" id="KB097495">
    <property type="protein sequence ID" value="ESN96523.1"/>
    <property type="molecule type" value="Genomic_DNA"/>
</dbReference>
<reference evidence="16" key="3">
    <citation type="submission" date="2015-06" db="UniProtKB">
        <authorList>
            <consortium name="EnsemblMetazoa"/>
        </authorList>
    </citation>
    <scope>IDENTIFICATION</scope>
</reference>
<proteinExistence type="inferred from homology"/>
<evidence type="ECO:0000256" key="1">
    <source>
        <dbReference type="ARBA" id="ARBA00004123"/>
    </source>
</evidence>
<protein>
    <recommendedName>
        <fullName evidence="3">tRNA (cytosine(34)-C(5))-methyltransferase</fullName>
        <ecNumber evidence="3">2.1.1.203</ecNumber>
    </recommendedName>
</protein>
<dbReference type="PANTHER" id="PTHR22808:SF1">
    <property type="entry name" value="RNA CYTOSINE-C(5)-METHYLTRANSFERASE NSUN2-RELATED"/>
    <property type="match status" value="1"/>
</dbReference>
<dbReference type="InterPro" id="IPR001678">
    <property type="entry name" value="MeTrfase_RsmB-F_NOP2_dom"/>
</dbReference>
<evidence type="ECO:0000256" key="4">
    <source>
        <dbReference type="ARBA" id="ARBA00022555"/>
    </source>
</evidence>